<dbReference type="SUPFAM" id="SSF48403">
    <property type="entry name" value="Ankyrin repeat"/>
    <property type="match status" value="1"/>
</dbReference>
<dbReference type="Pfam" id="PF12796">
    <property type="entry name" value="Ank_2"/>
    <property type="match status" value="1"/>
</dbReference>
<sequence>MEFEALRRLRADIIATIGPGNKPEMEALFQRTGPVNLDFWSPQGDTPLSAAVQCGDEDICVLLLALGADPDLRSLDDRTPLMHAVLACDTDLVRCLLRHGADVNVASATGFTPLACAALKELPGMVEWLLEEGADATRVDVFGIGPMDLAGRDASTSASRACKRLLRRHGAKKQRLGRARAAIGSGFVLPDSYFNESKQLSTSVAHPVRHIVFAGTLLAFMLSVAYGPSLVVALIISLWSLRTALRPRRQETLVDAAPNAVVHFHNANMLFIERIHRIMGGEIDLNPTVPDPERTFNETELRRSQIFQILVMTFIFVGGLVLGDNLATDGLSIVLGFVIASCDLGLKAWRLRKIKGFLREDQKIHDQRAQQIVEEQLAGESAQQGFLLYLRAFSTTGKLKSGDLDFETALALGEPRSLPLVALGGPGEHIGAGRALTTESNWRNVVLGLMDASTAIFIVPSLRGGTMWEMLQIREKHYLHKTIFILPPAQDPDKQRTKWQNICDEVVGFAIEFPGFREGGLMFTIGQDGFVAANQPFVGLQEWDVASEEGVPRY</sequence>
<evidence type="ECO:0000256" key="4">
    <source>
        <dbReference type="SAM" id="Phobius"/>
    </source>
</evidence>
<comment type="caution">
    <text evidence="5">The sequence shown here is derived from an EMBL/GenBank/DDBJ whole genome shotgun (WGS) entry which is preliminary data.</text>
</comment>
<reference evidence="5 6" key="1">
    <citation type="submission" date="2019-08" db="EMBL/GenBank/DDBJ databases">
        <title>Parahaliea maris sp. nov., isolated from the surface seawater.</title>
        <authorList>
            <person name="Liu Y."/>
        </authorList>
    </citation>
    <scope>NUCLEOTIDE SEQUENCE [LARGE SCALE GENOMIC DNA]</scope>
    <source>
        <strain evidence="5 6">HSLHS9</strain>
    </source>
</reference>
<dbReference type="InterPro" id="IPR036770">
    <property type="entry name" value="Ankyrin_rpt-contain_sf"/>
</dbReference>
<dbReference type="EMBL" id="VRZA01000002">
    <property type="protein sequence ID" value="TXS95851.1"/>
    <property type="molecule type" value="Genomic_DNA"/>
</dbReference>
<dbReference type="InterPro" id="IPR002110">
    <property type="entry name" value="Ankyrin_rpt"/>
</dbReference>
<dbReference type="RefSeq" id="WP_187276452.1">
    <property type="nucleotide sequence ID" value="NZ_VRZA01000002.1"/>
</dbReference>
<evidence type="ECO:0000256" key="2">
    <source>
        <dbReference type="ARBA" id="ARBA00023043"/>
    </source>
</evidence>
<feature type="transmembrane region" description="Helical" evidence="4">
    <location>
        <begin position="306"/>
        <end position="324"/>
    </location>
</feature>
<dbReference type="PRINTS" id="PR01415">
    <property type="entry name" value="ANKYRIN"/>
</dbReference>
<dbReference type="SMART" id="SM00248">
    <property type="entry name" value="ANK"/>
    <property type="match status" value="3"/>
</dbReference>
<accession>A0A5C9A9C4</accession>
<keyword evidence="4" id="KW-1133">Transmembrane helix</keyword>
<keyword evidence="4" id="KW-0472">Membrane</keyword>
<proteinExistence type="predicted"/>
<dbReference type="Gene3D" id="1.25.40.20">
    <property type="entry name" value="Ankyrin repeat-containing domain"/>
    <property type="match status" value="1"/>
</dbReference>
<dbReference type="PROSITE" id="PS50297">
    <property type="entry name" value="ANK_REP_REGION"/>
    <property type="match status" value="2"/>
</dbReference>
<keyword evidence="6" id="KW-1185">Reference proteome</keyword>
<keyword evidence="4" id="KW-0812">Transmembrane</keyword>
<gene>
    <name evidence="5" type="ORF">FV139_08305</name>
</gene>
<evidence type="ECO:0000256" key="3">
    <source>
        <dbReference type="PROSITE-ProRule" id="PRU00023"/>
    </source>
</evidence>
<feature type="repeat" description="ANK" evidence="3">
    <location>
        <begin position="76"/>
        <end position="108"/>
    </location>
</feature>
<evidence type="ECO:0000313" key="6">
    <source>
        <dbReference type="Proteomes" id="UP000321039"/>
    </source>
</evidence>
<feature type="repeat" description="ANK" evidence="3">
    <location>
        <begin position="43"/>
        <end position="75"/>
    </location>
</feature>
<name>A0A5C9A9C4_9GAMM</name>
<dbReference type="PROSITE" id="PS50088">
    <property type="entry name" value="ANK_REPEAT"/>
    <property type="match status" value="3"/>
</dbReference>
<dbReference type="PANTHER" id="PTHR24134">
    <property type="entry name" value="ANKYRIN REPEAT-CONTAINING PROTEIN DDB_G0279043"/>
    <property type="match status" value="1"/>
</dbReference>
<keyword evidence="1" id="KW-0677">Repeat</keyword>
<dbReference type="AlphaFoldDB" id="A0A5C9A9C4"/>
<dbReference type="PANTHER" id="PTHR24134:SF9">
    <property type="entry name" value="ANKYRIN REPEAT AND SOCS BOX PROTEIN 8"/>
    <property type="match status" value="1"/>
</dbReference>
<keyword evidence="2 3" id="KW-0040">ANK repeat</keyword>
<organism evidence="5 6">
    <name type="scientific">Parahaliea maris</name>
    <dbReference type="NCBI Taxonomy" id="2716870"/>
    <lineage>
        <taxon>Bacteria</taxon>
        <taxon>Pseudomonadati</taxon>
        <taxon>Pseudomonadota</taxon>
        <taxon>Gammaproteobacteria</taxon>
        <taxon>Cellvibrionales</taxon>
        <taxon>Halieaceae</taxon>
        <taxon>Parahaliea</taxon>
    </lineage>
</organism>
<evidence type="ECO:0000313" key="5">
    <source>
        <dbReference type="EMBL" id="TXS95851.1"/>
    </source>
</evidence>
<feature type="transmembrane region" description="Helical" evidence="4">
    <location>
        <begin position="211"/>
        <end position="239"/>
    </location>
</feature>
<feature type="repeat" description="ANK" evidence="3">
    <location>
        <begin position="109"/>
        <end position="141"/>
    </location>
</feature>
<dbReference type="Proteomes" id="UP000321039">
    <property type="component" value="Unassembled WGS sequence"/>
</dbReference>
<evidence type="ECO:0000256" key="1">
    <source>
        <dbReference type="ARBA" id="ARBA00022737"/>
    </source>
</evidence>
<protein>
    <submittedName>
        <fullName evidence="5">Ankyrin repeat domain-containing protein</fullName>
    </submittedName>
</protein>